<feature type="domain" description="DUF7129" evidence="1">
    <location>
        <begin position="12"/>
        <end position="43"/>
    </location>
</feature>
<dbReference type="NCBIfam" id="NF033497">
    <property type="entry name" value="rubre_like_arch"/>
    <property type="match status" value="1"/>
</dbReference>
<dbReference type="AlphaFoldDB" id="A0A7D6CQZ0"/>
<reference evidence="2 3" key="1">
    <citation type="submission" date="2020-07" db="EMBL/GenBank/DDBJ databases">
        <title>Natrinema (YPL30) sp. nov. and Haloterrigena xxxxxx (YPL8) sp. nov., isolated from a salt mine.</title>
        <authorList>
            <person name="Cui H."/>
        </authorList>
    </citation>
    <scope>NUCLEOTIDE SEQUENCE [LARGE SCALE GENOMIC DNA]</scope>
    <source>
        <strain evidence="2 3">YPL13</strain>
    </source>
</reference>
<protein>
    <submittedName>
        <fullName evidence="2">Rubrerythrin-like domain-containing protein</fullName>
    </submittedName>
</protein>
<evidence type="ECO:0000259" key="1">
    <source>
        <dbReference type="Pfam" id="PF23455"/>
    </source>
</evidence>
<proteinExistence type="predicted"/>
<dbReference type="OrthoDB" id="280213at2157"/>
<sequence>MNQKDAEFDPEAESTYECFDCGTVVRATASDACPKCGAEMRNRRTPIE</sequence>
<accession>A0A7D6CQZ0</accession>
<keyword evidence="3" id="KW-1185">Reference proteome</keyword>
<dbReference type="GeneID" id="56142568"/>
<name>A0A7D6CQZ0_9EURY</name>
<gene>
    <name evidence="2" type="ORF">HYG81_05145</name>
</gene>
<dbReference type="RefSeq" id="WP_180842165.1">
    <property type="nucleotide sequence ID" value="NZ_CP059154.1"/>
</dbReference>
<dbReference type="EMBL" id="CP059154">
    <property type="protein sequence ID" value="QLK26996.1"/>
    <property type="molecule type" value="Genomic_DNA"/>
</dbReference>
<dbReference type="KEGG" id="nay:HYG81_05145"/>
<organism evidence="2 3">
    <name type="scientific">Natrinema zhouii</name>
    <dbReference type="NCBI Taxonomy" id="1710539"/>
    <lineage>
        <taxon>Archaea</taxon>
        <taxon>Methanobacteriati</taxon>
        <taxon>Methanobacteriota</taxon>
        <taxon>Stenosarchaea group</taxon>
        <taxon>Halobacteria</taxon>
        <taxon>Halobacteriales</taxon>
        <taxon>Natrialbaceae</taxon>
        <taxon>Natrinema</taxon>
    </lineage>
</organism>
<evidence type="ECO:0000313" key="3">
    <source>
        <dbReference type="Proteomes" id="UP000510869"/>
    </source>
</evidence>
<dbReference type="SUPFAM" id="SSF57802">
    <property type="entry name" value="Rubredoxin-like"/>
    <property type="match status" value="1"/>
</dbReference>
<evidence type="ECO:0000313" key="2">
    <source>
        <dbReference type="EMBL" id="QLK26996.1"/>
    </source>
</evidence>
<dbReference type="Proteomes" id="UP000510869">
    <property type="component" value="Chromosome"/>
</dbReference>
<dbReference type="Pfam" id="PF23455">
    <property type="entry name" value="DUF7129"/>
    <property type="match status" value="1"/>
</dbReference>
<dbReference type="InterPro" id="IPR055553">
    <property type="entry name" value="DUF7129"/>
</dbReference>